<dbReference type="PROSITE" id="PS50977">
    <property type="entry name" value="HTH_TETR_2"/>
    <property type="match status" value="1"/>
</dbReference>
<dbReference type="Proteomes" id="UP000194464">
    <property type="component" value="Unassembled WGS sequence"/>
</dbReference>
<dbReference type="PANTHER" id="PTHR30055">
    <property type="entry name" value="HTH-TYPE TRANSCRIPTIONAL REGULATOR RUTR"/>
    <property type="match status" value="1"/>
</dbReference>
<dbReference type="Pfam" id="PF17920">
    <property type="entry name" value="TetR_C_16"/>
    <property type="match status" value="1"/>
</dbReference>
<evidence type="ECO:0000259" key="3">
    <source>
        <dbReference type="PROSITE" id="PS50977"/>
    </source>
</evidence>
<feature type="DNA-binding region" description="H-T-H motif" evidence="2">
    <location>
        <begin position="33"/>
        <end position="52"/>
    </location>
</feature>
<dbReference type="InterPro" id="IPR041678">
    <property type="entry name" value="TetR_C_16"/>
</dbReference>
<evidence type="ECO:0000256" key="1">
    <source>
        <dbReference type="ARBA" id="ARBA00023125"/>
    </source>
</evidence>
<evidence type="ECO:0000313" key="5">
    <source>
        <dbReference type="Proteomes" id="UP000194464"/>
    </source>
</evidence>
<keyword evidence="5" id="KW-1185">Reference proteome</keyword>
<dbReference type="SUPFAM" id="SSF46689">
    <property type="entry name" value="Homeodomain-like"/>
    <property type="match status" value="1"/>
</dbReference>
<dbReference type="SUPFAM" id="SSF48498">
    <property type="entry name" value="Tetracyclin repressor-like, C-terminal domain"/>
    <property type="match status" value="1"/>
</dbReference>
<dbReference type="Pfam" id="PF00440">
    <property type="entry name" value="TetR_N"/>
    <property type="match status" value="1"/>
</dbReference>
<feature type="domain" description="HTH tetR-type" evidence="3">
    <location>
        <begin position="10"/>
        <end position="70"/>
    </location>
</feature>
<gene>
    <name evidence="4" type="ORF">SAMN06295909_2512</name>
</gene>
<name>A0ABY1REA5_9MICO</name>
<accession>A0ABY1REA5</accession>
<protein>
    <submittedName>
        <fullName evidence="4">Transcriptional regulator, TetR family</fullName>
    </submittedName>
</protein>
<evidence type="ECO:0000313" key="4">
    <source>
        <dbReference type="EMBL" id="SMQ71257.1"/>
    </source>
</evidence>
<organism evidence="4 5">
    <name type="scientific">Plantibacter elymi</name>
    <name type="common">nom. nud.</name>
    <dbReference type="NCBI Taxonomy" id="199708"/>
    <lineage>
        <taxon>Bacteria</taxon>
        <taxon>Bacillati</taxon>
        <taxon>Actinomycetota</taxon>
        <taxon>Actinomycetes</taxon>
        <taxon>Micrococcales</taxon>
        <taxon>Microbacteriaceae</taxon>
        <taxon>Plantibacter</taxon>
    </lineage>
</organism>
<dbReference type="PRINTS" id="PR00455">
    <property type="entry name" value="HTHTETR"/>
</dbReference>
<evidence type="ECO:0000256" key="2">
    <source>
        <dbReference type="PROSITE-ProRule" id="PRU00335"/>
    </source>
</evidence>
<sequence length="186" mass="20248">MTAVHTDRSSLVKDAIRDSARRLFTAQGFEATGVRDIAADAGVNPAIVIRHFGSKERLFVMSIDAPAKWRALLEGPLETLGERVTRALLRGQHNGLPIWGAMVRASGRPDIHDHLKRSVVALFAEPLVERLAGPDAELRAHLFAAQLVGIMSALVVYDDEFVMHAPVESVVAHYGRSLQLTLTPSG</sequence>
<dbReference type="EMBL" id="FXWJ01000003">
    <property type="protein sequence ID" value="SMQ71257.1"/>
    <property type="molecule type" value="Genomic_DNA"/>
</dbReference>
<dbReference type="InterPro" id="IPR050109">
    <property type="entry name" value="HTH-type_TetR-like_transc_reg"/>
</dbReference>
<dbReference type="RefSeq" id="WP_086474271.1">
    <property type="nucleotide sequence ID" value="NZ_FXWJ01000003.1"/>
</dbReference>
<dbReference type="Gene3D" id="1.10.357.10">
    <property type="entry name" value="Tetracycline Repressor, domain 2"/>
    <property type="match status" value="1"/>
</dbReference>
<dbReference type="PANTHER" id="PTHR30055:SF235">
    <property type="entry name" value="TRANSCRIPTIONAL REGULATORY PROTEIN"/>
    <property type="match status" value="1"/>
</dbReference>
<dbReference type="InterPro" id="IPR009057">
    <property type="entry name" value="Homeodomain-like_sf"/>
</dbReference>
<dbReference type="InterPro" id="IPR036271">
    <property type="entry name" value="Tet_transcr_reg_TetR-rel_C_sf"/>
</dbReference>
<keyword evidence="1 2" id="KW-0238">DNA-binding</keyword>
<proteinExistence type="predicted"/>
<reference evidence="4 5" key="1">
    <citation type="submission" date="2017-04" db="EMBL/GenBank/DDBJ databases">
        <authorList>
            <person name="Varghese N."/>
            <person name="Submissions S."/>
        </authorList>
    </citation>
    <scope>NUCLEOTIDE SEQUENCE [LARGE SCALE GENOMIC DNA]</scope>
    <source>
        <strain evidence="4 5">VKM Ac-1784</strain>
    </source>
</reference>
<comment type="caution">
    <text evidence="4">The sequence shown here is derived from an EMBL/GenBank/DDBJ whole genome shotgun (WGS) entry which is preliminary data.</text>
</comment>
<dbReference type="InterPro" id="IPR001647">
    <property type="entry name" value="HTH_TetR"/>
</dbReference>